<organism evidence="13 14">
    <name type="scientific">Roseateles agri</name>
    <dbReference type="NCBI Taxonomy" id="3098619"/>
    <lineage>
        <taxon>Bacteria</taxon>
        <taxon>Pseudomonadati</taxon>
        <taxon>Pseudomonadota</taxon>
        <taxon>Betaproteobacteria</taxon>
        <taxon>Burkholderiales</taxon>
        <taxon>Sphaerotilaceae</taxon>
        <taxon>Roseateles</taxon>
    </lineage>
</organism>
<proteinExistence type="inferred from homology"/>
<evidence type="ECO:0000313" key="13">
    <source>
        <dbReference type="EMBL" id="MDY0749065.1"/>
    </source>
</evidence>
<name>A0ABU5DRW3_9BURK</name>
<dbReference type="EC" id="2.5.1.39" evidence="11 12"/>
<feature type="transmembrane region" description="Helical" evidence="11">
    <location>
        <begin position="90"/>
        <end position="110"/>
    </location>
</feature>
<dbReference type="HAMAP" id="MF_01635">
    <property type="entry name" value="UbiA"/>
    <property type="match status" value="1"/>
</dbReference>
<evidence type="ECO:0000256" key="10">
    <source>
        <dbReference type="ARBA" id="ARBA00023136"/>
    </source>
</evidence>
<keyword evidence="11" id="KW-0460">Magnesium</keyword>
<keyword evidence="4 11" id="KW-1003">Cell membrane</keyword>
<comment type="similarity">
    <text evidence="3 11">Belongs to the UbiA prenyltransferase family.</text>
</comment>
<evidence type="ECO:0000256" key="5">
    <source>
        <dbReference type="ARBA" id="ARBA00022519"/>
    </source>
</evidence>
<dbReference type="PANTHER" id="PTHR11048:SF28">
    <property type="entry name" value="4-HYDROXYBENZOATE POLYPRENYLTRANSFERASE, MITOCHONDRIAL"/>
    <property type="match status" value="1"/>
</dbReference>
<accession>A0ABU5DRW3</accession>
<feature type="transmembrane region" description="Helical" evidence="11">
    <location>
        <begin position="116"/>
        <end position="133"/>
    </location>
</feature>
<feature type="transmembrane region" description="Helical" evidence="11">
    <location>
        <begin position="179"/>
        <end position="200"/>
    </location>
</feature>
<dbReference type="EMBL" id="JAXCLA010000013">
    <property type="protein sequence ID" value="MDY0749065.1"/>
    <property type="molecule type" value="Genomic_DNA"/>
</dbReference>
<keyword evidence="10 11" id="KW-0472">Membrane</keyword>
<evidence type="ECO:0000256" key="11">
    <source>
        <dbReference type="HAMAP-Rule" id="MF_01635"/>
    </source>
</evidence>
<evidence type="ECO:0000256" key="6">
    <source>
        <dbReference type="ARBA" id="ARBA00022679"/>
    </source>
</evidence>
<keyword evidence="14" id="KW-1185">Reference proteome</keyword>
<evidence type="ECO:0000256" key="12">
    <source>
        <dbReference type="NCBIfam" id="TIGR01474"/>
    </source>
</evidence>
<evidence type="ECO:0000256" key="3">
    <source>
        <dbReference type="ARBA" id="ARBA00005985"/>
    </source>
</evidence>
<keyword evidence="7 11" id="KW-0831">Ubiquinone biosynthesis</keyword>
<dbReference type="InterPro" id="IPR030470">
    <property type="entry name" value="UbiA_prenylTrfase_CS"/>
</dbReference>
<feature type="transmembrane region" description="Helical" evidence="11">
    <location>
        <begin position="140"/>
        <end position="159"/>
    </location>
</feature>
<evidence type="ECO:0000256" key="1">
    <source>
        <dbReference type="ARBA" id="ARBA00001946"/>
    </source>
</evidence>
<evidence type="ECO:0000256" key="8">
    <source>
        <dbReference type="ARBA" id="ARBA00022692"/>
    </source>
</evidence>
<comment type="caution">
    <text evidence="13">The sequence shown here is derived from an EMBL/GenBank/DDBJ whole genome shotgun (WGS) entry which is preliminary data.</text>
</comment>
<dbReference type="Gene3D" id="1.20.120.1780">
    <property type="entry name" value="UbiA prenyltransferase"/>
    <property type="match status" value="1"/>
</dbReference>
<dbReference type="Proteomes" id="UP001285263">
    <property type="component" value="Unassembled WGS sequence"/>
</dbReference>
<dbReference type="GO" id="GO:0008412">
    <property type="term" value="F:4-hydroxybenzoate polyprenyltransferase activity"/>
    <property type="evidence" value="ECO:0007669"/>
    <property type="project" value="UniProtKB-EC"/>
</dbReference>
<dbReference type="Pfam" id="PF01040">
    <property type="entry name" value="UbiA"/>
    <property type="match status" value="1"/>
</dbReference>
<feature type="transmembrane region" description="Helical" evidence="11">
    <location>
        <begin position="248"/>
        <end position="267"/>
    </location>
</feature>
<comment type="cofactor">
    <cofactor evidence="1 11">
        <name>Mg(2+)</name>
        <dbReference type="ChEBI" id="CHEBI:18420"/>
    </cofactor>
</comment>
<feature type="transmembrane region" description="Helical" evidence="11">
    <location>
        <begin position="21"/>
        <end position="39"/>
    </location>
</feature>
<dbReference type="CDD" id="cd13959">
    <property type="entry name" value="PT_UbiA_COQ2"/>
    <property type="match status" value="1"/>
</dbReference>
<protein>
    <recommendedName>
        <fullName evidence="11 12">4-hydroxybenzoate octaprenyltransferase</fullName>
        <ecNumber evidence="11 12">2.5.1.39</ecNumber>
    </recommendedName>
    <alternativeName>
        <fullName evidence="11">4-HB polyprenyltransferase</fullName>
    </alternativeName>
</protein>
<evidence type="ECO:0000256" key="7">
    <source>
        <dbReference type="ARBA" id="ARBA00022688"/>
    </source>
</evidence>
<dbReference type="InterPro" id="IPR000537">
    <property type="entry name" value="UbiA_prenyltransferase"/>
</dbReference>
<dbReference type="InterPro" id="IPR039653">
    <property type="entry name" value="Prenyltransferase"/>
</dbReference>
<comment type="function">
    <text evidence="11">Catalyzes the prenylation of para-hydroxybenzoate (PHB) with an all-trans polyprenyl group. Mediates the second step in the final reaction sequence of ubiquinone-8 (UQ-8) biosynthesis, which is the condensation of the polyisoprenoid side chain with PHB, generating the first membrane-bound Q intermediate 3-octaprenyl-4-hydroxybenzoate.</text>
</comment>
<dbReference type="InterPro" id="IPR006370">
    <property type="entry name" value="HB_polyprenyltransferase-like"/>
</dbReference>
<feature type="transmembrane region" description="Helical" evidence="11">
    <location>
        <begin position="220"/>
        <end position="242"/>
    </location>
</feature>
<dbReference type="PROSITE" id="PS00943">
    <property type="entry name" value="UBIA"/>
    <property type="match status" value="1"/>
</dbReference>
<comment type="pathway">
    <text evidence="11">Cofactor biosynthesis; ubiquinone biosynthesis.</text>
</comment>
<keyword evidence="9 11" id="KW-1133">Transmembrane helix</keyword>
<comment type="catalytic activity">
    <reaction evidence="11">
        <text>all-trans-octaprenyl diphosphate + 4-hydroxybenzoate = 4-hydroxy-3-(all-trans-octaprenyl)benzoate + diphosphate</text>
        <dbReference type="Rhea" id="RHEA:27782"/>
        <dbReference type="ChEBI" id="CHEBI:1617"/>
        <dbReference type="ChEBI" id="CHEBI:17879"/>
        <dbReference type="ChEBI" id="CHEBI:33019"/>
        <dbReference type="ChEBI" id="CHEBI:57711"/>
        <dbReference type="EC" id="2.5.1.39"/>
    </reaction>
</comment>
<keyword evidence="5 11" id="KW-0997">Cell inner membrane</keyword>
<dbReference type="RefSeq" id="WP_320427032.1">
    <property type="nucleotide sequence ID" value="NZ_JAXCLA010000013.1"/>
</dbReference>
<dbReference type="InterPro" id="IPR044878">
    <property type="entry name" value="UbiA_sf"/>
</dbReference>
<comment type="subcellular location">
    <subcellularLocation>
        <location evidence="11">Cell inner membrane</location>
        <topology evidence="11">Multi-pass membrane protein</topology>
    </subcellularLocation>
    <subcellularLocation>
        <location evidence="2">Membrane</location>
        <topology evidence="2">Multi-pass membrane protein</topology>
    </subcellularLocation>
</comment>
<keyword evidence="6 11" id="KW-0808">Transferase</keyword>
<evidence type="ECO:0000256" key="9">
    <source>
        <dbReference type="ARBA" id="ARBA00022989"/>
    </source>
</evidence>
<evidence type="ECO:0000256" key="2">
    <source>
        <dbReference type="ARBA" id="ARBA00004141"/>
    </source>
</evidence>
<reference evidence="13 14" key="1">
    <citation type="submission" date="2023-11" db="EMBL/GenBank/DDBJ databases">
        <title>Paucibacter sp. nov., isolated from fresh soil in Korea.</title>
        <authorList>
            <person name="Le N.T.T."/>
        </authorList>
    </citation>
    <scope>NUCLEOTIDE SEQUENCE [LARGE SCALE GENOMIC DNA]</scope>
    <source>
        <strain evidence="13 14">R3-3</strain>
    </source>
</reference>
<keyword evidence="8 11" id="KW-0812">Transmembrane</keyword>
<evidence type="ECO:0000256" key="4">
    <source>
        <dbReference type="ARBA" id="ARBA00022475"/>
    </source>
</evidence>
<dbReference type="Gene3D" id="1.10.357.140">
    <property type="entry name" value="UbiA prenyltransferase"/>
    <property type="match status" value="1"/>
</dbReference>
<dbReference type="PANTHER" id="PTHR11048">
    <property type="entry name" value="PRENYLTRANSFERASES"/>
    <property type="match status" value="1"/>
</dbReference>
<dbReference type="NCBIfam" id="TIGR01474">
    <property type="entry name" value="ubiA_proteo"/>
    <property type="match status" value="1"/>
</dbReference>
<gene>
    <name evidence="11 13" type="primary">ubiA</name>
    <name evidence="13" type="ORF">SNE35_31500</name>
</gene>
<evidence type="ECO:0000313" key="14">
    <source>
        <dbReference type="Proteomes" id="UP001285263"/>
    </source>
</evidence>
<sequence length="300" mass="33250">MNGSTRRKLSLYLNLIRLDRPIGWLLLIWPTLASLWMAAEGWPGWHLLTVFALGTVLMRSAGCCINDVADRNFDRYVKRTAGRPVTTGALAVREALLVGALLALMAFLLVLTTNELTVQLAIAALAIALVYPFSKRFISVPQAVLGIAFSFGIPMAFAATLDRETQHVRMTLAAIPDVAWVLMASNLFYVLAYDTVYAMVDRDDDIHVGIQTSALTLGRFDVQSVMAFYGIYLLGWTLIGLHLGMGNYFRLGAAIAALQIAWQNLLVRTRTREDCFKAFRMSHWIGFSVFLGTAVDLALR</sequence>
<feature type="transmembrane region" description="Helical" evidence="11">
    <location>
        <begin position="45"/>
        <end position="69"/>
    </location>
</feature>